<dbReference type="EMBL" id="CAEZTK010000064">
    <property type="protein sequence ID" value="CAB4571922.1"/>
    <property type="molecule type" value="Genomic_DNA"/>
</dbReference>
<sequence>MPKDSSRESHFPAIEKKYGEKMAYWFKVMAKIEGKKYPEQIAHLKENYGFSQAHANALVMYSRGSVSSKRFETPADYFKSIDPQQSKTIKAIFKAIKAKHPELELVIAWNQPMLKKDANYIFGVSTSKDHISIAPWNQDVLAAFAPKFAEYKILKKIIQLPNDWDVHASNAKLLQGMITASLKALK</sequence>
<name>A0A6J6E676_9ZZZZ</name>
<dbReference type="SUPFAM" id="SSF159888">
    <property type="entry name" value="YdhG-like"/>
    <property type="match status" value="1"/>
</dbReference>
<dbReference type="AlphaFoldDB" id="A0A6J6E676"/>
<organism evidence="1">
    <name type="scientific">freshwater metagenome</name>
    <dbReference type="NCBI Taxonomy" id="449393"/>
    <lineage>
        <taxon>unclassified sequences</taxon>
        <taxon>metagenomes</taxon>
        <taxon>ecological metagenomes</taxon>
    </lineage>
</organism>
<dbReference type="Pfam" id="PF14117">
    <property type="entry name" value="DUF4287"/>
    <property type="match status" value="1"/>
</dbReference>
<dbReference type="InterPro" id="IPR025629">
    <property type="entry name" value="DUF4287"/>
</dbReference>
<gene>
    <name evidence="1" type="ORF">UFOPK1643_00832</name>
</gene>
<reference evidence="1" key="1">
    <citation type="submission" date="2020-05" db="EMBL/GenBank/DDBJ databases">
        <authorList>
            <person name="Chiriac C."/>
            <person name="Salcher M."/>
            <person name="Ghai R."/>
            <person name="Kavagutti S V."/>
        </authorList>
    </citation>
    <scope>NUCLEOTIDE SEQUENCE</scope>
</reference>
<protein>
    <submittedName>
        <fullName evidence="1">Unannotated protein</fullName>
    </submittedName>
</protein>
<evidence type="ECO:0000313" key="1">
    <source>
        <dbReference type="EMBL" id="CAB4571922.1"/>
    </source>
</evidence>
<proteinExistence type="predicted"/>
<accession>A0A6J6E676</accession>
<dbReference type="Gene3D" id="3.90.1150.200">
    <property type="match status" value="1"/>
</dbReference>